<dbReference type="InterPro" id="IPR006634">
    <property type="entry name" value="TLC-dom"/>
</dbReference>
<dbReference type="STRING" id="741276.A0A2S5B7G4"/>
<evidence type="ECO:0000313" key="10">
    <source>
        <dbReference type="Proteomes" id="UP000237144"/>
    </source>
</evidence>
<keyword evidence="4 5" id="KW-0472">Membrane</keyword>
<organism evidence="9 10">
    <name type="scientific">Rhodotorula taiwanensis</name>
    <dbReference type="NCBI Taxonomy" id="741276"/>
    <lineage>
        <taxon>Eukaryota</taxon>
        <taxon>Fungi</taxon>
        <taxon>Dikarya</taxon>
        <taxon>Basidiomycota</taxon>
        <taxon>Pucciniomycotina</taxon>
        <taxon>Microbotryomycetes</taxon>
        <taxon>Sporidiobolales</taxon>
        <taxon>Sporidiobolaceae</taxon>
        <taxon>Rhodotorula</taxon>
    </lineage>
</organism>
<evidence type="ECO:0000256" key="7">
    <source>
        <dbReference type="SAM" id="Phobius"/>
    </source>
</evidence>
<comment type="caution">
    <text evidence="9">The sequence shown here is derived from an EMBL/GenBank/DDBJ whole genome shotgun (WGS) entry which is preliminary data.</text>
</comment>
<evidence type="ECO:0000256" key="4">
    <source>
        <dbReference type="ARBA" id="ARBA00023136"/>
    </source>
</evidence>
<feature type="transmembrane region" description="Helical" evidence="7">
    <location>
        <begin position="132"/>
        <end position="152"/>
    </location>
</feature>
<proteinExistence type="predicted"/>
<feature type="transmembrane region" description="Helical" evidence="7">
    <location>
        <begin position="161"/>
        <end position="180"/>
    </location>
</feature>
<evidence type="ECO:0000256" key="1">
    <source>
        <dbReference type="ARBA" id="ARBA00004141"/>
    </source>
</evidence>
<feature type="domain" description="TLC" evidence="8">
    <location>
        <begin position="94"/>
        <end position="296"/>
    </location>
</feature>
<dbReference type="Proteomes" id="UP000237144">
    <property type="component" value="Unassembled WGS sequence"/>
</dbReference>
<evidence type="ECO:0000256" key="6">
    <source>
        <dbReference type="SAM" id="MobiDB-lite"/>
    </source>
</evidence>
<dbReference type="PANTHER" id="PTHR13439:SF0">
    <property type="entry name" value="TOPOISOMERASE I DAMAGE AFFECTED PROTEIN 4"/>
    <property type="match status" value="1"/>
</dbReference>
<dbReference type="InterPro" id="IPR050846">
    <property type="entry name" value="TLCD"/>
</dbReference>
<dbReference type="EMBL" id="PJQD01000048">
    <property type="protein sequence ID" value="POY72708.1"/>
    <property type="molecule type" value="Genomic_DNA"/>
</dbReference>
<dbReference type="GO" id="GO:0055088">
    <property type="term" value="P:lipid homeostasis"/>
    <property type="evidence" value="ECO:0007669"/>
    <property type="project" value="TreeGrafter"/>
</dbReference>
<evidence type="ECO:0000256" key="5">
    <source>
        <dbReference type="PROSITE-ProRule" id="PRU00205"/>
    </source>
</evidence>
<evidence type="ECO:0000259" key="8">
    <source>
        <dbReference type="PROSITE" id="PS50922"/>
    </source>
</evidence>
<dbReference type="AlphaFoldDB" id="A0A2S5B7G4"/>
<feature type="transmembrane region" description="Helical" evidence="7">
    <location>
        <begin position="264"/>
        <end position="284"/>
    </location>
</feature>
<evidence type="ECO:0000256" key="2">
    <source>
        <dbReference type="ARBA" id="ARBA00022692"/>
    </source>
</evidence>
<dbReference type="SMART" id="SM00724">
    <property type="entry name" value="TLC"/>
    <property type="match status" value="1"/>
</dbReference>
<dbReference type="GO" id="GO:0005783">
    <property type="term" value="C:endoplasmic reticulum"/>
    <property type="evidence" value="ECO:0007669"/>
    <property type="project" value="TreeGrafter"/>
</dbReference>
<reference evidence="9 10" key="1">
    <citation type="journal article" date="2018" name="Front. Microbiol.">
        <title>Prospects for Fungal Bioremediation of Acidic Radioactive Waste Sites: Characterization and Genome Sequence of Rhodotorula taiwanensis MD1149.</title>
        <authorList>
            <person name="Tkavc R."/>
            <person name="Matrosova V.Y."/>
            <person name="Grichenko O.E."/>
            <person name="Gostincar C."/>
            <person name="Volpe R.P."/>
            <person name="Klimenkova P."/>
            <person name="Gaidamakova E.K."/>
            <person name="Zhou C.E."/>
            <person name="Stewart B.J."/>
            <person name="Lyman M.G."/>
            <person name="Malfatti S.A."/>
            <person name="Rubinfeld B."/>
            <person name="Courtot M."/>
            <person name="Singh J."/>
            <person name="Dalgard C.L."/>
            <person name="Hamilton T."/>
            <person name="Frey K.G."/>
            <person name="Gunde-Cimerman N."/>
            <person name="Dugan L."/>
            <person name="Daly M.J."/>
        </authorList>
    </citation>
    <scope>NUCLEOTIDE SEQUENCE [LARGE SCALE GENOMIC DNA]</scope>
    <source>
        <strain evidence="9 10">MD1149</strain>
    </source>
</reference>
<comment type="subcellular location">
    <subcellularLocation>
        <location evidence="1">Membrane</location>
        <topology evidence="1">Multi-pass membrane protein</topology>
    </subcellularLocation>
</comment>
<protein>
    <recommendedName>
        <fullName evidence="8">TLC domain-containing protein</fullName>
    </recommendedName>
</protein>
<accession>A0A2S5B7G4</accession>
<feature type="region of interest" description="Disordered" evidence="6">
    <location>
        <begin position="300"/>
        <end position="328"/>
    </location>
</feature>
<dbReference type="GO" id="GO:0016020">
    <property type="term" value="C:membrane"/>
    <property type="evidence" value="ECO:0007669"/>
    <property type="project" value="UniProtKB-SubCell"/>
</dbReference>
<dbReference type="PANTHER" id="PTHR13439">
    <property type="entry name" value="CT120 PROTEIN"/>
    <property type="match status" value="1"/>
</dbReference>
<dbReference type="Pfam" id="PF03798">
    <property type="entry name" value="TRAM_LAG1_CLN8"/>
    <property type="match status" value="1"/>
</dbReference>
<feature type="transmembrane region" description="Helical" evidence="7">
    <location>
        <begin position="216"/>
        <end position="236"/>
    </location>
</feature>
<keyword evidence="10" id="KW-1185">Reference proteome</keyword>
<name>A0A2S5B7G4_9BASI</name>
<keyword evidence="2 5" id="KW-0812">Transmembrane</keyword>
<keyword evidence="3 7" id="KW-1133">Transmembrane helix</keyword>
<dbReference type="OrthoDB" id="10266980at2759"/>
<evidence type="ECO:0000313" key="9">
    <source>
        <dbReference type="EMBL" id="POY72708.1"/>
    </source>
</evidence>
<gene>
    <name evidence="9" type="ORF">BMF94_4538</name>
</gene>
<dbReference type="PROSITE" id="PS50922">
    <property type="entry name" value="TLC"/>
    <property type="match status" value="1"/>
</dbReference>
<evidence type="ECO:0000256" key="3">
    <source>
        <dbReference type="ARBA" id="ARBA00022989"/>
    </source>
</evidence>
<sequence>MSWIESRALEPYPALVALARPLGDRLGFTALPQVAHLAVSSCIVSFGLQKLSAAVSPRVFGKYYPTNRVKKDDWDLHMVCPFPASRAKHSTTALLTVGRTYTQVGWAYAFVAAPIAIYLLRHPSPALTADPLYGVALPEQRLSAIAIGYFIWDAFVTARHIGTQGIGFFLHGAVCLTAFLFTLRPFVLWCGPSFLVFLNAHWLFDKLHMTGSIGQMVNGLFLVLSYIVVRLGFGTFNSYKLIKLLVPSASNSSLNALRVREVGAIRWMYLALNIMANSLNFYWFRLMLLALKKRFVPSPNSRQAEKTRGKPIPVDGKIQNQDQRVKGE</sequence>
<feature type="transmembrane region" description="Helical" evidence="7">
    <location>
        <begin position="104"/>
        <end position="120"/>
    </location>
</feature>